<evidence type="ECO:0000256" key="1">
    <source>
        <dbReference type="ARBA" id="ARBA00004651"/>
    </source>
</evidence>
<dbReference type="InterPro" id="IPR011527">
    <property type="entry name" value="ABC1_TM_dom"/>
</dbReference>
<evidence type="ECO:0000256" key="7">
    <source>
        <dbReference type="SAM" id="Phobius"/>
    </source>
</evidence>
<dbReference type="InterPro" id="IPR039421">
    <property type="entry name" value="Type_1_exporter"/>
</dbReference>
<keyword evidence="6 7" id="KW-0472">Membrane</keyword>
<dbReference type="InterPro" id="IPR003593">
    <property type="entry name" value="AAA+_ATPase"/>
</dbReference>
<dbReference type="FunFam" id="3.40.50.300:FF:000218">
    <property type="entry name" value="Multidrug ABC transporter ATP-binding protein"/>
    <property type="match status" value="1"/>
</dbReference>
<dbReference type="SUPFAM" id="SSF52540">
    <property type="entry name" value="P-loop containing nucleoside triphosphate hydrolases"/>
    <property type="match status" value="1"/>
</dbReference>
<dbReference type="GO" id="GO:0034040">
    <property type="term" value="F:ATPase-coupled lipid transmembrane transporter activity"/>
    <property type="evidence" value="ECO:0007669"/>
    <property type="project" value="TreeGrafter"/>
</dbReference>
<dbReference type="PANTHER" id="PTHR24221:SF654">
    <property type="entry name" value="ATP-BINDING CASSETTE SUB-FAMILY B MEMBER 6"/>
    <property type="match status" value="1"/>
</dbReference>
<proteinExistence type="predicted"/>
<sequence length="470" mass="52758">MRVGEIISRINDAVKIRAFINDTAVSLIVNAFIIIFSYTLMFMYSWKLALIMSLILPFYAITYAITNALNKKWERKLMESSADLESQLVESLNSVKTIKQFGLEGFANIKTETRFISLLQTVYKSRINSLFSGNSSEFISRLFTIILLWSGSYFVIDQEIPPGELLSFYALIGYLTGPASSLIGTNKTIQNALIAADRLFEIMDLEREDESNKIELKPDLIGDISFNNIKFSYGTRVEVFNNFDLKIKKGQLTAIIGESGSGKTTLASLLQNLYPLNEGKICIGDSNINFFTSNSLRKHIACVPQNLDLFAGNVVENIAVGEFEPDMERVLAICKTLGILNFIESLPQGFGTYLGENGASLSGGQKQRLAIARALYKQPEILIMDEATSSLDSESEEYVQKTITKLKADGKIIMLIAHRLSTVMDADKIVVLEKGKLIEEGTHFKLFDSKGKYYRMWQKQFPKVKEFGLR</sequence>
<gene>
    <name evidence="10" type="ORF">JCM21142_42069</name>
</gene>
<dbReference type="Gene3D" id="1.20.1560.10">
    <property type="entry name" value="ABC transporter type 1, transmembrane domain"/>
    <property type="match status" value="1"/>
</dbReference>
<dbReference type="InterPro" id="IPR003439">
    <property type="entry name" value="ABC_transporter-like_ATP-bd"/>
</dbReference>
<dbReference type="PANTHER" id="PTHR24221">
    <property type="entry name" value="ATP-BINDING CASSETTE SUB-FAMILY B"/>
    <property type="match status" value="1"/>
</dbReference>
<dbReference type="SMART" id="SM00382">
    <property type="entry name" value="AAA"/>
    <property type="match status" value="1"/>
</dbReference>
<comment type="caution">
    <text evidence="10">The sequence shown here is derived from an EMBL/GenBank/DDBJ whole genome shotgun (WGS) entry which is preliminary data.</text>
</comment>
<dbReference type="PROSITE" id="PS00211">
    <property type="entry name" value="ABC_TRANSPORTER_1"/>
    <property type="match status" value="1"/>
</dbReference>
<comment type="subcellular location">
    <subcellularLocation>
        <location evidence="1">Cell membrane</location>
        <topology evidence="1">Multi-pass membrane protein</topology>
    </subcellularLocation>
</comment>
<dbReference type="GO" id="GO:0005524">
    <property type="term" value="F:ATP binding"/>
    <property type="evidence" value="ECO:0007669"/>
    <property type="project" value="UniProtKB-KW"/>
</dbReference>
<dbReference type="CDD" id="cd18570">
    <property type="entry name" value="ABC_6TM_PCAT1_LagD_like"/>
    <property type="match status" value="1"/>
</dbReference>
<dbReference type="STRING" id="869213.GCA_000517085_01946"/>
<keyword evidence="4" id="KW-0067">ATP-binding</keyword>
<dbReference type="AlphaFoldDB" id="W7YG27"/>
<dbReference type="InterPro" id="IPR036640">
    <property type="entry name" value="ABC1_TM_sf"/>
</dbReference>
<keyword evidence="11" id="KW-1185">Reference proteome</keyword>
<keyword evidence="2 7" id="KW-0812">Transmembrane</keyword>
<feature type="domain" description="ABC transporter" evidence="8">
    <location>
        <begin position="224"/>
        <end position="459"/>
    </location>
</feature>
<keyword evidence="5 7" id="KW-1133">Transmembrane helix</keyword>
<dbReference type="GO" id="GO:0005886">
    <property type="term" value="C:plasma membrane"/>
    <property type="evidence" value="ECO:0007669"/>
    <property type="project" value="UniProtKB-SubCell"/>
</dbReference>
<evidence type="ECO:0000256" key="3">
    <source>
        <dbReference type="ARBA" id="ARBA00022741"/>
    </source>
</evidence>
<dbReference type="SUPFAM" id="SSF90123">
    <property type="entry name" value="ABC transporter transmembrane region"/>
    <property type="match status" value="1"/>
</dbReference>
<feature type="transmembrane region" description="Helical" evidence="7">
    <location>
        <begin position="24"/>
        <end position="44"/>
    </location>
</feature>
<evidence type="ECO:0000259" key="8">
    <source>
        <dbReference type="PROSITE" id="PS50893"/>
    </source>
</evidence>
<evidence type="ECO:0000256" key="6">
    <source>
        <dbReference type="ARBA" id="ARBA00023136"/>
    </source>
</evidence>
<dbReference type="eggNOG" id="COG2274">
    <property type="taxonomic scope" value="Bacteria"/>
</dbReference>
<evidence type="ECO:0000313" key="11">
    <source>
        <dbReference type="Proteomes" id="UP000019402"/>
    </source>
</evidence>
<dbReference type="InterPro" id="IPR017871">
    <property type="entry name" value="ABC_transporter-like_CS"/>
</dbReference>
<dbReference type="EMBL" id="BAMD01000022">
    <property type="protein sequence ID" value="GAF03396.1"/>
    <property type="molecule type" value="Genomic_DNA"/>
</dbReference>
<dbReference type="PROSITE" id="PS50929">
    <property type="entry name" value="ABC_TM1F"/>
    <property type="match status" value="1"/>
</dbReference>
<dbReference type="GO" id="GO:0140359">
    <property type="term" value="F:ABC-type transporter activity"/>
    <property type="evidence" value="ECO:0007669"/>
    <property type="project" value="InterPro"/>
</dbReference>
<dbReference type="RefSeq" id="WP_235208153.1">
    <property type="nucleotide sequence ID" value="NZ_BAMD01000022.1"/>
</dbReference>
<protein>
    <submittedName>
        <fullName evidence="10">RTX-I toxin determinant B</fullName>
    </submittedName>
</protein>
<dbReference type="Pfam" id="PF00005">
    <property type="entry name" value="ABC_tran"/>
    <property type="match status" value="1"/>
</dbReference>
<name>W7YG27_9BACT</name>
<dbReference type="PROSITE" id="PS50893">
    <property type="entry name" value="ABC_TRANSPORTER_2"/>
    <property type="match status" value="1"/>
</dbReference>
<dbReference type="GO" id="GO:0016887">
    <property type="term" value="F:ATP hydrolysis activity"/>
    <property type="evidence" value="ECO:0007669"/>
    <property type="project" value="InterPro"/>
</dbReference>
<accession>W7YG27</accession>
<evidence type="ECO:0000259" key="9">
    <source>
        <dbReference type="PROSITE" id="PS50929"/>
    </source>
</evidence>
<keyword evidence="3" id="KW-0547">Nucleotide-binding</keyword>
<organism evidence="10 11">
    <name type="scientific">Saccharicrinis fermentans DSM 9555 = JCM 21142</name>
    <dbReference type="NCBI Taxonomy" id="869213"/>
    <lineage>
        <taxon>Bacteria</taxon>
        <taxon>Pseudomonadati</taxon>
        <taxon>Bacteroidota</taxon>
        <taxon>Bacteroidia</taxon>
        <taxon>Marinilabiliales</taxon>
        <taxon>Marinilabiliaceae</taxon>
        <taxon>Saccharicrinis</taxon>
    </lineage>
</organism>
<dbReference type="Proteomes" id="UP000019402">
    <property type="component" value="Unassembled WGS sequence"/>
</dbReference>
<evidence type="ECO:0000256" key="4">
    <source>
        <dbReference type="ARBA" id="ARBA00022840"/>
    </source>
</evidence>
<feature type="transmembrane region" description="Helical" evidence="7">
    <location>
        <begin position="50"/>
        <end position="69"/>
    </location>
</feature>
<reference evidence="10 11" key="1">
    <citation type="journal article" date="2014" name="Genome Announc.">
        <title>Draft Genome Sequence of Cytophaga fermentans JCM 21142T, a Facultative Anaerobe Isolated from Marine Mud.</title>
        <authorList>
            <person name="Starns D."/>
            <person name="Oshima K."/>
            <person name="Suda W."/>
            <person name="Iino T."/>
            <person name="Yuki M."/>
            <person name="Inoue J."/>
            <person name="Kitamura K."/>
            <person name="Iida T."/>
            <person name="Darby A."/>
            <person name="Hattori M."/>
            <person name="Ohkuma M."/>
        </authorList>
    </citation>
    <scope>NUCLEOTIDE SEQUENCE [LARGE SCALE GENOMIC DNA]</scope>
    <source>
        <strain evidence="10 11">JCM 21142</strain>
    </source>
</reference>
<dbReference type="Pfam" id="PF00664">
    <property type="entry name" value="ABC_membrane"/>
    <property type="match status" value="1"/>
</dbReference>
<feature type="transmembrane region" description="Helical" evidence="7">
    <location>
        <begin position="138"/>
        <end position="156"/>
    </location>
</feature>
<feature type="domain" description="ABC transmembrane type-1" evidence="9">
    <location>
        <begin position="1"/>
        <end position="191"/>
    </location>
</feature>
<dbReference type="InterPro" id="IPR027417">
    <property type="entry name" value="P-loop_NTPase"/>
</dbReference>
<dbReference type="Gene3D" id="3.40.50.300">
    <property type="entry name" value="P-loop containing nucleotide triphosphate hydrolases"/>
    <property type="match status" value="1"/>
</dbReference>
<evidence type="ECO:0000256" key="2">
    <source>
        <dbReference type="ARBA" id="ARBA00022692"/>
    </source>
</evidence>
<evidence type="ECO:0000256" key="5">
    <source>
        <dbReference type="ARBA" id="ARBA00022989"/>
    </source>
</evidence>
<evidence type="ECO:0000313" key="10">
    <source>
        <dbReference type="EMBL" id="GAF03396.1"/>
    </source>
</evidence>